<sequence length="346" mass="38120">MDLEETKFAGPFCGLQVTSCQVNGNSDAVEKGQKKLKNVIALRHSCVSEKTNSLQEHMELLWIEVPVLCSCRPALEVFWMSDSASGTFSKVQTKEISLCGFRRLSNTALMCSSSLLAANQPCEQHILEKENQQQLPAHGLPLLQDEPSWMFVKFSINFRKALTPSAVSISSGGARPGTSTHLTENTGCANISVLQERSDTTKLRQQKKGQIQIMVNEWIGSVKELLHASSINPPSIMLSYADRKDGYVAYILGIAIKGNTITSSVSTAIFKEPSRPFKVCAAYKCMNSSFAGLLTCRLLTLTQKHSRDHVLAAHQTAVCEILQAHLEFLFCCIVFCLPVLHPNQSI</sequence>
<gene>
    <name evidence="1" type="ORF">Anapl_16422</name>
</gene>
<protein>
    <submittedName>
        <fullName evidence="1">Uncharacterized protein</fullName>
    </submittedName>
</protein>
<organism evidence="1 2">
    <name type="scientific">Anas platyrhynchos</name>
    <name type="common">Mallard</name>
    <name type="synonym">Anas boschas</name>
    <dbReference type="NCBI Taxonomy" id="8839"/>
    <lineage>
        <taxon>Eukaryota</taxon>
        <taxon>Metazoa</taxon>
        <taxon>Chordata</taxon>
        <taxon>Craniata</taxon>
        <taxon>Vertebrata</taxon>
        <taxon>Euteleostomi</taxon>
        <taxon>Archelosauria</taxon>
        <taxon>Archosauria</taxon>
        <taxon>Dinosauria</taxon>
        <taxon>Saurischia</taxon>
        <taxon>Theropoda</taxon>
        <taxon>Coelurosauria</taxon>
        <taxon>Aves</taxon>
        <taxon>Neognathae</taxon>
        <taxon>Galloanserae</taxon>
        <taxon>Anseriformes</taxon>
        <taxon>Anatidae</taxon>
        <taxon>Anatinae</taxon>
        <taxon>Anas</taxon>
    </lineage>
</organism>
<proteinExistence type="predicted"/>
<keyword evidence="2" id="KW-1185">Reference proteome</keyword>
<reference evidence="2" key="1">
    <citation type="journal article" date="2013" name="Nat. Genet.">
        <title>The duck genome and transcriptome provide insight into an avian influenza virus reservoir species.</title>
        <authorList>
            <person name="Huang Y."/>
            <person name="Li Y."/>
            <person name="Burt D.W."/>
            <person name="Chen H."/>
            <person name="Zhang Y."/>
            <person name="Qian W."/>
            <person name="Kim H."/>
            <person name="Gan S."/>
            <person name="Zhao Y."/>
            <person name="Li J."/>
            <person name="Yi K."/>
            <person name="Feng H."/>
            <person name="Zhu P."/>
            <person name="Li B."/>
            <person name="Liu Q."/>
            <person name="Fairley S."/>
            <person name="Magor K.E."/>
            <person name="Du Z."/>
            <person name="Hu X."/>
            <person name="Goodman L."/>
            <person name="Tafer H."/>
            <person name="Vignal A."/>
            <person name="Lee T."/>
            <person name="Kim K.W."/>
            <person name="Sheng Z."/>
            <person name="An Y."/>
            <person name="Searle S."/>
            <person name="Herrero J."/>
            <person name="Groenen M.A."/>
            <person name="Crooijmans R.P."/>
            <person name="Faraut T."/>
            <person name="Cai Q."/>
            <person name="Webster R.G."/>
            <person name="Aldridge J.R."/>
            <person name="Warren W.C."/>
            <person name="Bartschat S."/>
            <person name="Kehr S."/>
            <person name="Marz M."/>
            <person name="Stadler P.F."/>
            <person name="Smith J."/>
            <person name="Kraus R.H."/>
            <person name="Zhao Y."/>
            <person name="Ren L."/>
            <person name="Fei J."/>
            <person name="Morisson M."/>
            <person name="Kaiser P."/>
            <person name="Griffin D.K."/>
            <person name="Rao M."/>
            <person name="Pitel F."/>
            <person name="Wang J."/>
            <person name="Li N."/>
        </authorList>
    </citation>
    <scope>NUCLEOTIDE SEQUENCE [LARGE SCALE GENOMIC DNA]</scope>
</reference>
<dbReference type="AlphaFoldDB" id="R0LVH5"/>
<dbReference type="Proteomes" id="UP000296049">
    <property type="component" value="Unassembled WGS sequence"/>
</dbReference>
<dbReference type="EMBL" id="KB742662">
    <property type="protein sequence ID" value="EOB05780.1"/>
    <property type="molecule type" value="Genomic_DNA"/>
</dbReference>
<accession>R0LVH5</accession>
<evidence type="ECO:0000313" key="2">
    <source>
        <dbReference type="Proteomes" id="UP000296049"/>
    </source>
</evidence>
<name>R0LVH5_ANAPL</name>
<evidence type="ECO:0000313" key="1">
    <source>
        <dbReference type="EMBL" id="EOB05780.1"/>
    </source>
</evidence>